<dbReference type="EMBL" id="LR798246">
    <property type="protein sequence ID" value="CAB5217012.1"/>
    <property type="molecule type" value="Genomic_DNA"/>
</dbReference>
<evidence type="ECO:0000313" key="1">
    <source>
        <dbReference type="EMBL" id="CAB5217012.1"/>
    </source>
</evidence>
<sequence>MKIYAKIHEAKKEIGVVKKNAKNPHFKNTYADLNALIDAVEPILLEKGLILLQPIKDGKVHTQIIDIDSGEMIESNIDLSPNLTAQALGSQITYYRRYQISSILSLMADDDDGHKASAPQPTVKEILQVGSSNFVRCVDALKEGKGTIDQIKAKYNVSTEIEKLLIEKSK</sequence>
<organism evidence="1">
    <name type="scientific">uncultured Caudovirales phage</name>
    <dbReference type="NCBI Taxonomy" id="2100421"/>
    <lineage>
        <taxon>Viruses</taxon>
        <taxon>Duplodnaviria</taxon>
        <taxon>Heunggongvirae</taxon>
        <taxon>Uroviricota</taxon>
        <taxon>Caudoviricetes</taxon>
        <taxon>Peduoviridae</taxon>
        <taxon>Maltschvirus</taxon>
        <taxon>Maltschvirus maltsch</taxon>
    </lineage>
</organism>
<reference evidence="1" key="1">
    <citation type="submission" date="2020-05" db="EMBL/GenBank/DDBJ databases">
        <authorList>
            <person name="Chiriac C."/>
            <person name="Salcher M."/>
            <person name="Ghai R."/>
            <person name="Kavagutti S V."/>
        </authorList>
    </citation>
    <scope>NUCLEOTIDE SEQUENCE</scope>
</reference>
<gene>
    <name evidence="1" type="ORF">UFOVP200_35</name>
</gene>
<name>A0A6J7WN84_9CAUD</name>
<dbReference type="Pfam" id="PF04404">
    <property type="entry name" value="ERF"/>
    <property type="match status" value="1"/>
</dbReference>
<protein>
    <submittedName>
        <fullName evidence="1">Essential recombination function protein</fullName>
    </submittedName>
</protein>
<proteinExistence type="predicted"/>
<dbReference type="InterPro" id="IPR007499">
    <property type="entry name" value="ERF_bacteria_virus"/>
</dbReference>
<accession>A0A6J7WN84</accession>